<keyword evidence="1" id="KW-0659">Purine metabolism</keyword>
<feature type="compositionally biased region" description="Polar residues" evidence="2">
    <location>
        <begin position="187"/>
        <end position="203"/>
    </location>
</feature>
<dbReference type="Pfam" id="PF09349">
    <property type="entry name" value="OHCU_decarbox"/>
    <property type="match status" value="1"/>
</dbReference>
<organism evidence="4 5">
    <name type="scientific">Malassezia cuniculi</name>
    <dbReference type="NCBI Taxonomy" id="948313"/>
    <lineage>
        <taxon>Eukaryota</taxon>
        <taxon>Fungi</taxon>
        <taxon>Dikarya</taxon>
        <taxon>Basidiomycota</taxon>
        <taxon>Ustilaginomycotina</taxon>
        <taxon>Malasseziomycetes</taxon>
        <taxon>Malasseziales</taxon>
        <taxon>Malasseziaceae</taxon>
        <taxon>Malassezia</taxon>
    </lineage>
</organism>
<keyword evidence="5" id="KW-1185">Reference proteome</keyword>
<dbReference type="AlphaFoldDB" id="A0AAF0EN50"/>
<dbReference type="Proteomes" id="UP001219933">
    <property type="component" value="Chromosome 1"/>
</dbReference>
<accession>A0AAF0EN50</accession>
<evidence type="ECO:0000259" key="3">
    <source>
        <dbReference type="Pfam" id="PF09349"/>
    </source>
</evidence>
<evidence type="ECO:0000256" key="2">
    <source>
        <dbReference type="SAM" id="MobiDB-lite"/>
    </source>
</evidence>
<feature type="domain" description="Oxo-4-hydroxy-4-carboxy-5-ureidoimidazoline decarboxylase" evidence="3">
    <location>
        <begin position="29"/>
        <end position="158"/>
    </location>
</feature>
<sequence length="544" mass="57917">MIPPSDIPGADARELVPLLEHLLGITSPANELAQQCHDAISDLPDDTKPTTYDGFVDVARFCVEEEPGWSQEEKMQLLHSRQRYAGGDAKTAERLVALNDEYERRFPGLRFVTFEVDRPLKVLADELDGIIEKADSLTVESETERALEMLWDSAVDRATKLEEGAPLDTLSAAPKAPTAAATPATTNESTIPAASPTTTQTSVAAPPDALAAPSAQSSSAPLAAPSTPSAPSTSADTDIPPTSTTSTTLAPPGNTTTTTADGDTSVAETSAEDVLAISHEPAAKESKSALVDQDEPYLPLSAFRALAVASPVLSRFFEHDLAGSFRFEQVHRSSTGGVFAWHAAPVTSGTQSRPESKAAPLMSLFGGGNSLDAHTPASYSRDITTGTRGKVMGFLGGLLGEEGKTRMDALADQVAMRLQTHSVTGPRPSFAKPPPAPEPTKRRPWGLFRGSNTTEQRQETPAEITEESPADSNTHTNLRGSDYAQEGTEAALATLRAANETLVQQRTTFVIDEVQEADAEEDDENERDALIDDALADLSDDQRM</sequence>
<dbReference type="PANTHER" id="PTHR37987:SF1">
    <property type="entry name" value="OXO-4-HYDROXY-4-CARBOXY-5-UREIDOIMIDAZOLINE DECARBOXYLASE DOMAIN-CONTAINING PROTEIN"/>
    <property type="match status" value="1"/>
</dbReference>
<dbReference type="Gene3D" id="1.10.3330.10">
    <property type="entry name" value="Oxo-4-hydroxy-4-carboxy-5-ureidoimidazoline decarboxylase"/>
    <property type="match status" value="1"/>
</dbReference>
<dbReference type="PANTHER" id="PTHR37987">
    <property type="entry name" value="CHROMOSOME 9, WHOLE GENOME SHOTGUN SEQUENCE"/>
    <property type="match status" value="1"/>
</dbReference>
<evidence type="ECO:0000256" key="1">
    <source>
        <dbReference type="ARBA" id="ARBA00022631"/>
    </source>
</evidence>
<gene>
    <name evidence="4" type="ORF">MCUN1_000416</name>
</gene>
<feature type="compositionally biased region" description="Low complexity" evidence="2">
    <location>
        <begin position="204"/>
        <end position="265"/>
    </location>
</feature>
<evidence type="ECO:0000313" key="4">
    <source>
        <dbReference type="EMBL" id="WFD33603.1"/>
    </source>
</evidence>
<evidence type="ECO:0000313" key="5">
    <source>
        <dbReference type="Proteomes" id="UP001219933"/>
    </source>
</evidence>
<dbReference type="EMBL" id="CP119877">
    <property type="protein sequence ID" value="WFD33603.1"/>
    <property type="molecule type" value="Genomic_DNA"/>
</dbReference>
<name>A0AAF0EN50_9BASI</name>
<dbReference type="InterPro" id="IPR018020">
    <property type="entry name" value="OHCU_decarboxylase"/>
</dbReference>
<feature type="compositionally biased region" description="Polar residues" evidence="2">
    <location>
        <begin position="470"/>
        <end position="479"/>
    </location>
</feature>
<dbReference type="GO" id="GO:0006144">
    <property type="term" value="P:purine nucleobase metabolic process"/>
    <property type="evidence" value="ECO:0007669"/>
    <property type="project" value="UniProtKB-KW"/>
</dbReference>
<dbReference type="SUPFAM" id="SSF158694">
    <property type="entry name" value="UraD-Like"/>
    <property type="match status" value="1"/>
</dbReference>
<feature type="compositionally biased region" description="Low complexity" evidence="2">
    <location>
        <begin position="172"/>
        <end position="186"/>
    </location>
</feature>
<feature type="region of interest" description="Disordered" evidence="2">
    <location>
        <begin position="421"/>
        <end position="480"/>
    </location>
</feature>
<feature type="region of interest" description="Disordered" evidence="2">
    <location>
        <begin position="165"/>
        <end position="265"/>
    </location>
</feature>
<dbReference type="InterPro" id="IPR036778">
    <property type="entry name" value="OHCU_decarboxylase_sf"/>
</dbReference>
<proteinExistence type="predicted"/>
<reference evidence="4" key="1">
    <citation type="submission" date="2023-03" db="EMBL/GenBank/DDBJ databases">
        <title>Mating type loci evolution in Malassezia.</title>
        <authorList>
            <person name="Coelho M.A."/>
        </authorList>
    </citation>
    <scope>NUCLEOTIDE SEQUENCE</scope>
    <source>
        <strain evidence="4">CBS 11721</strain>
    </source>
</reference>
<protein>
    <recommendedName>
        <fullName evidence="3">Oxo-4-hydroxy-4-carboxy-5-ureidoimidazoline decarboxylase domain-containing protein</fullName>
    </recommendedName>
</protein>